<gene>
    <name evidence="1" type="ORF">HMPREF9430_01346</name>
</gene>
<dbReference type="EMBL" id="AECQ01000027">
    <property type="protein sequence ID" value="EFW24248.1"/>
    <property type="molecule type" value="Genomic_DNA"/>
</dbReference>
<dbReference type="STRING" id="706433.HMPREF9430_01346"/>
<evidence type="ECO:0000313" key="1">
    <source>
        <dbReference type="EMBL" id="EFW24248.1"/>
    </source>
</evidence>
<dbReference type="Proteomes" id="UP000004097">
    <property type="component" value="Unassembled WGS sequence"/>
</dbReference>
<name>E7MP67_9FIRM</name>
<comment type="caution">
    <text evidence="1">The sequence shown here is derived from an EMBL/GenBank/DDBJ whole genome shotgun (WGS) entry which is preliminary data.</text>
</comment>
<protein>
    <submittedName>
        <fullName evidence="1">Uncharacterized protein</fullName>
    </submittedName>
</protein>
<sequence>MLHIKIERYESYIGFATRNFDAVYFYRGLGYDALNTITIRTDFHLEQLEQISKEYVLKQDFVVRRIKRKIAIK</sequence>
<proteinExistence type="predicted"/>
<accession>E7MP67</accession>
<dbReference type="HOGENOM" id="CLU_2702854_0_0_9"/>
<dbReference type="AlphaFoldDB" id="E7MP67"/>
<organism evidence="1 2">
    <name type="scientific">Solobacterium moorei F0204</name>
    <dbReference type="NCBI Taxonomy" id="706433"/>
    <lineage>
        <taxon>Bacteria</taxon>
        <taxon>Bacillati</taxon>
        <taxon>Bacillota</taxon>
        <taxon>Erysipelotrichia</taxon>
        <taxon>Erysipelotrichales</taxon>
        <taxon>Erysipelotrichaceae</taxon>
        <taxon>Solobacterium</taxon>
    </lineage>
</organism>
<dbReference type="RefSeq" id="WP_006526155.1">
    <property type="nucleotide sequence ID" value="NZ_GL637664.1"/>
</dbReference>
<dbReference type="OrthoDB" id="95438at2"/>
<keyword evidence="2" id="KW-1185">Reference proteome</keyword>
<reference evidence="1 2" key="1">
    <citation type="submission" date="2010-08" db="EMBL/GenBank/DDBJ databases">
        <authorList>
            <person name="Weinstock G."/>
            <person name="Sodergren E."/>
            <person name="Clifton S."/>
            <person name="Fulton L."/>
            <person name="Fulton B."/>
            <person name="Courtney L."/>
            <person name="Fronick C."/>
            <person name="Harrison M."/>
            <person name="Strong C."/>
            <person name="Farmer C."/>
            <person name="Delahaunty K."/>
            <person name="Markovic C."/>
            <person name="Hall O."/>
            <person name="Minx P."/>
            <person name="Tomlinson C."/>
            <person name="Mitreva M."/>
            <person name="Hou S."/>
            <person name="Chen J."/>
            <person name="Wollam A."/>
            <person name="Pepin K.H."/>
            <person name="Johnson M."/>
            <person name="Bhonagiri V."/>
            <person name="Zhang X."/>
            <person name="Suruliraj S."/>
            <person name="Warren W."/>
            <person name="Chinwalla A."/>
            <person name="Mardis E.R."/>
            <person name="Wilson R.K."/>
        </authorList>
    </citation>
    <scope>NUCLEOTIDE SEQUENCE [LARGE SCALE GENOMIC DNA]</scope>
    <source>
        <strain evidence="1 2">F0204</strain>
    </source>
</reference>
<evidence type="ECO:0000313" key="2">
    <source>
        <dbReference type="Proteomes" id="UP000004097"/>
    </source>
</evidence>